<organism evidence="2 3">
    <name type="scientific">Sodiomyces alkalinus (strain CBS 110278 / VKM F-3762 / F11)</name>
    <name type="common">Alkaliphilic filamentous fungus</name>
    <dbReference type="NCBI Taxonomy" id="1314773"/>
    <lineage>
        <taxon>Eukaryota</taxon>
        <taxon>Fungi</taxon>
        <taxon>Dikarya</taxon>
        <taxon>Ascomycota</taxon>
        <taxon>Pezizomycotina</taxon>
        <taxon>Sordariomycetes</taxon>
        <taxon>Hypocreomycetidae</taxon>
        <taxon>Glomerellales</taxon>
        <taxon>Plectosphaerellaceae</taxon>
        <taxon>Sodiomyces</taxon>
    </lineage>
</organism>
<dbReference type="GeneID" id="39577721"/>
<keyword evidence="3" id="KW-1185">Reference proteome</keyword>
<dbReference type="RefSeq" id="XP_028465295.1">
    <property type="nucleotide sequence ID" value="XM_028609243.1"/>
</dbReference>
<sequence>MPGGVISILVVNPNSSHAMTQGMEDAIKGIPLDESIKVYTYTAPPDSPASINDAEGIQISTDVVLKDLAQSGELEKYDGILVACYSVHPLVGHLAEQYKNGLSVTGIFEASILTATSLLPPATSGSGSHQSQWGIVTTGAFWEEHLGTGVREFLGQESGSKNAKFRGVASTGLSAGDFHHVSAQEVKVKLEEATRRLLGDGGVSCVVMGCAGMAGLEEIIRTTGISQYGTEAGSSVLVVDGVKAGILQLEQMVKSRRLFSMK</sequence>
<dbReference type="InterPro" id="IPR015942">
    <property type="entry name" value="Asp/Glu/hydantoin_racemase"/>
</dbReference>
<evidence type="ECO:0008006" key="4">
    <source>
        <dbReference type="Google" id="ProtNLM"/>
    </source>
</evidence>
<gene>
    <name evidence="2" type="ORF">SODALDRAFT_313717</name>
</gene>
<comment type="similarity">
    <text evidence="1">Belongs to the HyuE racemase family.</text>
</comment>
<dbReference type="Pfam" id="PF01177">
    <property type="entry name" value="Asp_Glu_race"/>
    <property type="match status" value="1"/>
</dbReference>
<dbReference type="InterPro" id="IPR053714">
    <property type="entry name" value="Iso_Racemase_Enz_sf"/>
</dbReference>
<dbReference type="PANTHER" id="PTHR28047:SF5">
    <property type="entry name" value="PROTEIN DCG1"/>
    <property type="match status" value="1"/>
</dbReference>
<proteinExistence type="inferred from homology"/>
<evidence type="ECO:0000313" key="3">
    <source>
        <dbReference type="Proteomes" id="UP000272025"/>
    </source>
</evidence>
<protein>
    <recommendedName>
        <fullName evidence="4">Hydantoin racemase</fullName>
    </recommendedName>
</protein>
<dbReference type="GO" id="GO:0047661">
    <property type="term" value="F:amino-acid racemase activity"/>
    <property type="evidence" value="ECO:0007669"/>
    <property type="project" value="InterPro"/>
</dbReference>
<dbReference type="STRING" id="1314773.A0A3N2PSI7"/>
<accession>A0A3N2PSI7</accession>
<evidence type="ECO:0000313" key="2">
    <source>
        <dbReference type="EMBL" id="ROT37489.1"/>
    </source>
</evidence>
<dbReference type="AlphaFoldDB" id="A0A3N2PSI7"/>
<dbReference type="Proteomes" id="UP000272025">
    <property type="component" value="Unassembled WGS sequence"/>
</dbReference>
<dbReference type="Gene3D" id="3.40.50.12500">
    <property type="match status" value="1"/>
</dbReference>
<name>A0A3N2PSI7_SODAK</name>
<reference evidence="2 3" key="1">
    <citation type="journal article" date="2018" name="Mol. Ecol.">
        <title>The obligate alkalophilic soda-lake fungus Sodiomyces alkalinus has shifted to a protein diet.</title>
        <authorList>
            <person name="Grum-Grzhimaylo A.A."/>
            <person name="Falkoski D.L."/>
            <person name="van den Heuvel J."/>
            <person name="Valero-Jimenez C.A."/>
            <person name="Min B."/>
            <person name="Choi I.G."/>
            <person name="Lipzen A."/>
            <person name="Daum C.G."/>
            <person name="Aanen D.K."/>
            <person name="Tsang A."/>
            <person name="Henrissat B."/>
            <person name="Bilanenko E.N."/>
            <person name="de Vries R.P."/>
            <person name="van Kan J.A.L."/>
            <person name="Grigoriev I.V."/>
            <person name="Debets A.J.M."/>
        </authorList>
    </citation>
    <scope>NUCLEOTIDE SEQUENCE [LARGE SCALE GENOMIC DNA]</scope>
    <source>
        <strain evidence="2 3">F11</strain>
    </source>
</reference>
<dbReference type="InterPro" id="IPR052186">
    <property type="entry name" value="Hydantoin_racemase-like"/>
</dbReference>
<dbReference type="OrthoDB" id="412018at2759"/>
<dbReference type="PANTHER" id="PTHR28047">
    <property type="entry name" value="PROTEIN DCG1"/>
    <property type="match status" value="1"/>
</dbReference>
<dbReference type="EMBL" id="ML119057">
    <property type="protein sequence ID" value="ROT37489.1"/>
    <property type="molecule type" value="Genomic_DNA"/>
</dbReference>
<evidence type="ECO:0000256" key="1">
    <source>
        <dbReference type="ARBA" id="ARBA00038414"/>
    </source>
</evidence>